<dbReference type="Pfam" id="PF00892">
    <property type="entry name" value="EamA"/>
    <property type="match status" value="2"/>
</dbReference>
<comment type="subcellular location">
    <subcellularLocation>
        <location evidence="1">Membrane</location>
        <topology evidence="1">Multi-pass membrane protein</topology>
    </subcellularLocation>
</comment>
<dbReference type="PANTHER" id="PTHR22911">
    <property type="entry name" value="ACYL-MALONYL CONDENSING ENZYME-RELATED"/>
    <property type="match status" value="1"/>
</dbReference>
<evidence type="ECO:0000259" key="6">
    <source>
        <dbReference type="Pfam" id="PF00892"/>
    </source>
</evidence>
<feature type="transmembrane region" description="Helical" evidence="5">
    <location>
        <begin position="114"/>
        <end position="137"/>
    </location>
</feature>
<feature type="transmembrane region" description="Helical" evidence="5">
    <location>
        <begin position="27"/>
        <end position="47"/>
    </location>
</feature>
<keyword evidence="8" id="KW-1185">Reference proteome</keyword>
<evidence type="ECO:0000313" key="8">
    <source>
        <dbReference type="Proteomes" id="UP001642483"/>
    </source>
</evidence>
<feature type="transmembrane region" description="Helical" evidence="5">
    <location>
        <begin position="144"/>
        <end position="166"/>
    </location>
</feature>
<name>A0ABP0FEH7_CLALP</name>
<feature type="domain" description="EamA" evidence="6">
    <location>
        <begin position="28"/>
        <end position="160"/>
    </location>
</feature>
<feature type="transmembrane region" description="Helical" evidence="5">
    <location>
        <begin position="178"/>
        <end position="200"/>
    </location>
</feature>
<evidence type="ECO:0000256" key="2">
    <source>
        <dbReference type="ARBA" id="ARBA00022692"/>
    </source>
</evidence>
<feature type="transmembrane region" description="Helical" evidence="5">
    <location>
        <begin position="212"/>
        <end position="230"/>
    </location>
</feature>
<comment type="caution">
    <text evidence="7">The sequence shown here is derived from an EMBL/GenBank/DDBJ whole genome shotgun (WGS) entry which is preliminary data.</text>
</comment>
<dbReference type="InterPro" id="IPR000620">
    <property type="entry name" value="EamA_dom"/>
</dbReference>
<keyword evidence="4 5" id="KW-0472">Membrane</keyword>
<dbReference type="Proteomes" id="UP001642483">
    <property type="component" value="Unassembled WGS sequence"/>
</dbReference>
<reference evidence="7 8" key="1">
    <citation type="submission" date="2024-02" db="EMBL/GenBank/DDBJ databases">
        <authorList>
            <person name="Daric V."/>
            <person name="Darras S."/>
        </authorList>
    </citation>
    <scope>NUCLEOTIDE SEQUENCE [LARGE SCALE GENOMIC DNA]</scope>
</reference>
<keyword evidence="2 5" id="KW-0812">Transmembrane</keyword>
<feature type="transmembrane region" description="Helical" evidence="5">
    <location>
        <begin position="59"/>
        <end position="76"/>
    </location>
</feature>
<dbReference type="EMBL" id="CAWYQH010000046">
    <property type="protein sequence ID" value="CAK8678083.1"/>
    <property type="molecule type" value="Genomic_DNA"/>
</dbReference>
<dbReference type="PANTHER" id="PTHR22911:SF6">
    <property type="entry name" value="SOLUTE CARRIER FAMILY 35 MEMBER G1"/>
    <property type="match status" value="1"/>
</dbReference>
<evidence type="ECO:0000256" key="3">
    <source>
        <dbReference type="ARBA" id="ARBA00022989"/>
    </source>
</evidence>
<evidence type="ECO:0000256" key="5">
    <source>
        <dbReference type="SAM" id="Phobius"/>
    </source>
</evidence>
<dbReference type="InterPro" id="IPR037185">
    <property type="entry name" value="EmrE-like"/>
</dbReference>
<feature type="transmembrane region" description="Helical" evidence="5">
    <location>
        <begin position="295"/>
        <end position="314"/>
    </location>
</feature>
<protein>
    <recommendedName>
        <fullName evidence="6">EamA domain-containing protein</fullName>
    </recommendedName>
</protein>
<keyword evidence="3 5" id="KW-1133">Transmembrane helix</keyword>
<evidence type="ECO:0000313" key="7">
    <source>
        <dbReference type="EMBL" id="CAK8678083.1"/>
    </source>
</evidence>
<proteinExistence type="predicted"/>
<evidence type="ECO:0000256" key="1">
    <source>
        <dbReference type="ARBA" id="ARBA00004141"/>
    </source>
</evidence>
<accession>A0ABP0FEH7</accession>
<sequence length="326" mass="35101">MKSSEDTSSTDAASFPANESKRTHHRWLGYIFMVSGSLCIAFAGILLKGAKEATKTHMLLLRCILQYLMLVPVLTYRKTNVLGPDVKTFLCLLGRGLFGSVSGVFFYSSLNILTFGNALAIFYTSPAMIGILACIFLKETCNVLRIILTIVTFVGLMFVVQPPFIFGGTSEDTDDKGAQLEGCIMALTAAVLLSIVYVILRKLGPGIHYTQSLFYYSTIGCVVVTVQLKIAGESLIPCRHHLLILSGSALLSSLGQIFETLALQRADAGPIASVGTSQLVLAFILEYLILGVTPSLYSCIGAALILIATVAQTLEATRKSTKCCSK</sequence>
<gene>
    <name evidence="7" type="ORF">CVLEPA_LOCUS8040</name>
</gene>
<organism evidence="7 8">
    <name type="scientific">Clavelina lepadiformis</name>
    <name type="common">Light-bulb sea squirt</name>
    <name type="synonym">Ascidia lepadiformis</name>
    <dbReference type="NCBI Taxonomy" id="159417"/>
    <lineage>
        <taxon>Eukaryota</taxon>
        <taxon>Metazoa</taxon>
        <taxon>Chordata</taxon>
        <taxon>Tunicata</taxon>
        <taxon>Ascidiacea</taxon>
        <taxon>Aplousobranchia</taxon>
        <taxon>Clavelinidae</taxon>
        <taxon>Clavelina</taxon>
    </lineage>
</organism>
<feature type="domain" description="EamA" evidence="6">
    <location>
        <begin position="182"/>
        <end position="310"/>
    </location>
</feature>
<evidence type="ECO:0000256" key="4">
    <source>
        <dbReference type="ARBA" id="ARBA00023136"/>
    </source>
</evidence>
<dbReference type="SUPFAM" id="SSF103481">
    <property type="entry name" value="Multidrug resistance efflux transporter EmrE"/>
    <property type="match status" value="2"/>
</dbReference>